<feature type="domain" description="Protein kinase" evidence="9">
    <location>
        <begin position="320"/>
        <end position="572"/>
    </location>
</feature>
<keyword evidence="3" id="KW-0808">Transferase</keyword>
<dbReference type="GO" id="GO:0005737">
    <property type="term" value="C:cytoplasm"/>
    <property type="evidence" value="ECO:0000318"/>
    <property type="project" value="GO_Central"/>
</dbReference>
<dbReference type="InterPro" id="IPR011009">
    <property type="entry name" value="Kinase-like_dom_sf"/>
</dbReference>
<proteinExistence type="predicted"/>
<evidence type="ECO:0000256" key="7">
    <source>
        <dbReference type="PROSITE-ProRule" id="PRU10141"/>
    </source>
</evidence>
<dbReference type="GO" id="GO:0004674">
    <property type="term" value="F:protein serine/threonine kinase activity"/>
    <property type="evidence" value="ECO:0000318"/>
    <property type="project" value="GO_Central"/>
</dbReference>
<keyword evidence="6 7" id="KW-0067">ATP-binding</keyword>
<feature type="region of interest" description="Disordered" evidence="8">
    <location>
        <begin position="244"/>
        <end position="308"/>
    </location>
</feature>
<dbReference type="Gene3D" id="3.30.200.20">
    <property type="entry name" value="Phosphorylase Kinase, domain 1"/>
    <property type="match status" value="1"/>
</dbReference>
<dbReference type="PROSITE" id="PS50011">
    <property type="entry name" value="PROTEIN_KINASE_DOM"/>
    <property type="match status" value="1"/>
</dbReference>
<evidence type="ECO:0000256" key="6">
    <source>
        <dbReference type="ARBA" id="ARBA00022840"/>
    </source>
</evidence>
<dbReference type="KEGG" id="xla:121394499"/>
<dbReference type="SMART" id="SM00220">
    <property type="entry name" value="S_TKc"/>
    <property type="match status" value="1"/>
</dbReference>
<dbReference type="RefSeq" id="XP_041421596.1">
    <property type="nucleotide sequence ID" value="XM_041565662.1"/>
</dbReference>
<dbReference type="PROSITE" id="PS00108">
    <property type="entry name" value="PROTEIN_KINASE_ST"/>
    <property type="match status" value="1"/>
</dbReference>
<dbReference type="SUPFAM" id="SSF56112">
    <property type="entry name" value="Protein kinase-like (PK-like)"/>
    <property type="match status" value="1"/>
</dbReference>
<feature type="compositionally biased region" description="Basic and acidic residues" evidence="8">
    <location>
        <begin position="248"/>
        <end position="279"/>
    </location>
</feature>
<evidence type="ECO:0000256" key="2">
    <source>
        <dbReference type="ARBA" id="ARBA00022553"/>
    </source>
</evidence>
<dbReference type="OrthoDB" id="341578at2759"/>
<dbReference type="FunFam" id="1.10.510.10:FF:000210">
    <property type="entry name" value="Non-specific serine/threonine protein kinase"/>
    <property type="match status" value="1"/>
</dbReference>
<dbReference type="InterPro" id="IPR000719">
    <property type="entry name" value="Prot_kinase_dom"/>
</dbReference>
<evidence type="ECO:0000313" key="10">
    <source>
        <dbReference type="Proteomes" id="UP000186698"/>
    </source>
</evidence>
<organism evidence="10 11">
    <name type="scientific">Xenopus laevis</name>
    <name type="common">African clawed frog</name>
    <dbReference type="NCBI Taxonomy" id="8355"/>
    <lineage>
        <taxon>Eukaryota</taxon>
        <taxon>Metazoa</taxon>
        <taxon>Chordata</taxon>
        <taxon>Craniata</taxon>
        <taxon>Vertebrata</taxon>
        <taxon>Euteleostomi</taxon>
        <taxon>Amphibia</taxon>
        <taxon>Batrachia</taxon>
        <taxon>Anura</taxon>
        <taxon>Pipoidea</taxon>
        <taxon>Pipidae</taxon>
        <taxon>Xenopodinae</taxon>
        <taxon>Xenopus</taxon>
        <taxon>Xenopus</taxon>
    </lineage>
</organism>
<dbReference type="GO" id="GO:0005524">
    <property type="term" value="F:ATP binding"/>
    <property type="evidence" value="ECO:0007669"/>
    <property type="project" value="UniProtKB-UniRule"/>
</dbReference>
<feature type="binding site" evidence="7">
    <location>
        <position position="349"/>
    </location>
    <ligand>
        <name>ATP</name>
        <dbReference type="ChEBI" id="CHEBI:30616"/>
    </ligand>
</feature>
<evidence type="ECO:0000256" key="4">
    <source>
        <dbReference type="ARBA" id="ARBA00022741"/>
    </source>
</evidence>
<dbReference type="GO" id="GO:0005634">
    <property type="term" value="C:nucleus"/>
    <property type="evidence" value="ECO:0000318"/>
    <property type="project" value="GO_Central"/>
</dbReference>
<keyword evidence="10" id="KW-1185">Reference proteome</keyword>
<evidence type="ECO:0000313" key="11">
    <source>
        <dbReference type="RefSeq" id="XP_041421596.1"/>
    </source>
</evidence>
<name>A0A8J1KWC2_XENLA</name>
<dbReference type="InterPro" id="IPR017441">
    <property type="entry name" value="Protein_kinase_ATP_BS"/>
</dbReference>
<gene>
    <name evidence="11" type="primary">LOC121394499</name>
</gene>
<dbReference type="AlphaFoldDB" id="A0A8J1KWC2"/>
<evidence type="ECO:0000259" key="9">
    <source>
        <dbReference type="PROSITE" id="PS50011"/>
    </source>
</evidence>
<dbReference type="Pfam" id="PF00069">
    <property type="entry name" value="Pkinase"/>
    <property type="match status" value="1"/>
</dbReference>
<evidence type="ECO:0000256" key="8">
    <source>
        <dbReference type="SAM" id="MobiDB-lite"/>
    </source>
</evidence>
<evidence type="ECO:0000256" key="3">
    <source>
        <dbReference type="ARBA" id="ARBA00022679"/>
    </source>
</evidence>
<keyword evidence="5" id="KW-0418">Kinase</keyword>
<keyword evidence="2" id="KW-0597">Phosphoprotein</keyword>
<accession>A0A8J1KWC2</accession>
<dbReference type="PROSITE" id="PS00107">
    <property type="entry name" value="PROTEIN_KINASE_ATP"/>
    <property type="match status" value="1"/>
</dbReference>
<dbReference type="GeneID" id="121394499"/>
<protein>
    <submittedName>
        <fullName evidence="11">Protein kinase C delta type-like</fullName>
    </submittedName>
</protein>
<dbReference type="InterPro" id="IPR008271">
    <property type="entry name" value="Ser/Thr_kinase_AS"/>
</dbReference>
<reference evidence="11" key="1">
    <citation type="submission" date="2025-08" db="UniProtKB">
        <authorList>
            <consortium name="RefSeq"/>
        </authorList>
    </citation>
    <scope>IDENTIFICATION</scope>
    <source>
        <strain evidence="11">J_2021</strain>
        <tissue evidence="11">Erythrocytes</tissue>
    </source>
</reference>
<keyword evidence="4 7" id="KW-0547">Nucleotide-binding</keyword>
<keyword evidence="1" id="KW-0723">Serine/threonine-protein kinase</keyword>
<dbReference type="Gene3D" id="1.10.510.10">
    <property type="entry name" value="Transferase(Phosphotransferase) domain 1"/>
    <property type="match status" value="1"/>
</dbReference>
<evidence type="ECO:0000256" key="5">
    <source>
        <dbReference type="ARBA" id="ARBA00022777"/>
    </source>
</evidence>
<dbReference type="Proteomes" id="UP000186698">
    <property type="component" value="Chromosome 6L"/>
</dbReference>
<sequence length="593" mass="67104">MPMHRNIAATPNIQGTLGHIDKTRPDTAEPHHCLCPMSSKCKQKHGMAHIKAQPPSSLCDSSFPPVITPSVTSTSQMSLQISLNGSAKELTMNNNPIDLLVDSASPVTTPGIGTEDGKAKVLEGSITPTVELNGLAMRRGEPAIYRSMDPKPLPNHRANYNYRGMYHQRNLCPFTLNSEQLYPECKGKKIQLKDLRICIDRLKQYPLRRKRQRSPEENPAAGEKIKLKDLRICIERLKQYPMRSKRLKGPEENPAAEEKITTKEIETNKQIDRDVDRKQYPLRRKRPRSPEQSPEQSPAGGKEKVREDAKTSEYLDIENYSLIKELGQGNFGKVVLASFKIKNQLTAIKIIEKQREEDFEYVRREASVLQIASRSPFLCRAMATFQTKSLILLALEYVNGGTLENIIEDRGRLSNKQVLFYASELVVGIQFLHENGIVHRDLKPENILVDEQGHVKIGDFGLVCTGMYGANTRCGYYGTPGYTAPQVLLEEPYDAGADWWSFGVILYEMATNRLPFSPKGNLKQQVESVINREPEYPDSLSTKLRDLIKQLLKKKANQRLGVNGNIRDHPFFSTVDWSNVEKRTLKPPIKQVM</sequence>
<dbReference type="PANTHER" id="PTHR24351">
    <property type="entry name" value="RIBOSOMAL PROTEIN S6 KINASE"/>
    <property type="match status" value="1"/>
</dbReference>
<evidence type="ECO:0000256" key="1">
    <source>
        <dbReference type="ARBA" id="ARBA00022527"/>
    </source>
</evidence>